<dbReference type="OrthoDB" id="5906656at2"/>
<feature type="compositionally biased region" description="Basic and acidic residues" evidence="1">
    <location>
        <begin position="26"/>
        <end position="55"/>
    </location>
</feature>
<reference evidence="3 4" key="1">
    <citation type="submission" date="2018-05" db="EMBL/GenBank/DDBJ databases">
        <title>Coraliomargarita sinensis sp. nov., isolated from a marine solar saltern.</title>
        <authorList>
            <person name="Zhou L.Y."/>
        </authorList>
    </citation>
    <scope>NUCLEOTIDE SEQUENCE [LARGE SCALE GENOMIC DNA]</scope>
    <source>
        <strain evidence="3 4">WN38</strain>
    </source>
</reference>
<accession>A0A317ZHX1</accession>
<keyword evidence="4" id="KW-1185">Reference proteome</keyword>
<dbReference type="EMBL" id="QHJQ01000002">
    <property type="protein sequence ID" value="PXA05080.1"/>
    <property type="molecule type" value="Genomic_DNA"/>
</dbReference>
<feature type="chain" id="PRO_5016286506" evidence="2">
    <location>
        <begin position="22"/>
        <end position="128"/>
    </location>
</feature>
<dbReference type="AlphaFoldDB" id="A0A317ZHX1"/>
<gene>
    <name evidence="3" type="ORF">DDZ13_03700</name>
</gene>
<proteinExistence type="predicted"/>
<comment type="caution">
    <text evidence="3">The sequence shown here is derived from an EMBL/GenBank/DDBJ whole genome shotgun (WGS) entry which is preliminary data.</text>
</comment>
<evidence type="ECO:0000313" key="3">
    <source>
        <dbReference type="EMBL" id="PXA05080.1"/>
    </source>
</evidence>
<protein>
    <submittedName>
        <fullName evidence="3">Uncharacterized protein</fullName>
    </submittedName>
</protein>
<dbReference type="Proteomes" id="UP000247099">
    <property type="component" value="Unassembled WGS sequence"/>
</dbReference>
<evidence type="ECO:0000313" key="4">
    <source>
        <dbReference type="Proteomes" id="UP000247099"/>
    </source>
</evidence>
<organism evidence="3 4">
    <name type="scientific">Coraliomargarita sinensis</name>
    <dbReference type="NCBI Taxonomy" id="2174842"/>
    <lineage>
        <taxon>Bacteria</taxon>
        <taxon>Pseudomonadati</taxon>
        <taxon>Verrucomicrobiota</taxon>
        <taxon>Opitutia</taxon>
        <taxon>Puniceicoccales</taxon>
        <taxon>Coraliomargaritaceae</taxon>
        <taxon>Coraliomargarita</taxon>
    </lineage>
</organism>
<feature type="region of interest" description="Disordered" evidence="1">
    <location>
        <begin position="20"/>
        <end position="128"/>
    </location>
</feature>
<evidence type="ECO:0000256" key="2">
    <source>
        <dbReference type="SAM" id="SignalP"/>
    </source>
</evidence>
<feature type="compositionally biased region" description="Basic and acidic residues" evidence="1">
    <location>
        <begin position="78"/>
        <end position="120"/>
    </location>
</feature>
<name>A0A317ZHX1_9BACT</name>
<sequence length="128" mass="13858">MKILRYSVLGLLVIALSTAQAAKPDSAGKGKPEIKMSEKRAEKAMTAKSEAKNKAEAAQSKAKGKSSDVLDEAEDKVDEAKKKGKMADQKADASDKSDAVLKEAGKGSETGQAKREENSRKWWKFWGD</sequence>
<dbReference type="InParanoid" id="A0A317ZHX1"/>
<keyword evidence="2" id="KW-0732">Signal</keyword>
<evidence type="ECO:0000256" key="1">
    <source>
        <dbReference type="SAM" id="MobiDB-lite"/>
    </source>
</evidence>
<dbReference type="RefSeq" id="WP_110130081.1">
    <property type="nucleotide sequence ID" value="NZ_QHJQ01000002.1"/>
</dbReference>
<feature type="signal peptide" evidence="2">
    <location>
        <begin position="1"/>
        <end position="21"/>
    </location>
</feature>